<evidence type="ECO:0000256" key="1">
    <source>
        <dbReference type="SAM" id="SignalP"/>
    </source>
</evidence>
<reference evidence="2" key="1">
    <citation type="submission" date="2016-11" db="EMBL/GenBank/DDBJ databases">
        <title>The genome sequence of Colletotrichum cuscutae.</title>
        <authorList>
            <person name="Baroncelli R."/>
        </authorList>
    </citation>
    <scope>NUCLEOTIDE SEQUENCE</scope>
    <source>
        <strain evidence="2">IMI 304802</strain>
    </source>
</reference>
<gene>
    <name evidence="2" type="ORF">CCUS01_16031</name>
</gene>
<organism evidence="2 3">
    <name type="scientific">Colletotrichum cuscutae</name>
    <dbReference type="NCBI Taxonomy" id="1209917"/>
    <lineage>
        <taxon>Eukaryota</taxon>
        <taxon>Fungi</taxon>
        <taxon>Dikarya</taxon>
        <taxon>Ascomycota</taxon>
        <taxon>Pezizomycotina</taxon>
        <taxon>Sordariomycetes</taxon>
        <taxon>Hypocreomycetidae</taxon>
        <taxon>Glomerellales</taxon>
        <taxon>Glomerellaceae</taxon>
        <taxon>Colletotrichum</taxon>
        <taxon>Colletotrichum acutatum species complex</taxon>
    </lineage>
</organism>
<dbReference type="AlphaFoldDB" id="A0AAI9VHD4"/>
<dbReference type="Proteomes" id="UP001239213">
    <property type="component" value="Unassembled WGS sequence"/>
</dbReference>
<keyword evidence="3" id="KW-1185">Reference proteome</keyword>
<dbReference type="EMBL" id="MPDP01000100">
    <property type="protein sequence ID" value="KAK1481572.1"/>
    <property type="molecule type" value="Genomic_DNA"/>
</dbReference>
<feature type="chain" id="PRO_5042590425" description="Secreted protein" evidence="1">
    <location>
        <begin position="21"/>
        <end position="101"/>
    </location>
</feature>
<evidence type="ECO:0000313" key="2">
    <source>
        <dbReference type="EMBL" id="KAK1481572.1"/>
    </source>
</evidence>
<evidence type="ECO:0000313" key="3">
    <source>
        <dbReference type="Proteomes" id="UP001239213"/>
    </source>
</evidence>
<keyword evidence="1" id="KW-0732">Signal</keyword>
<evidence type="ECO:0008006" key="4">
    <source>
        <dbReference type="Google" id="ProtNLM"/>
    </source>
</evidence>
<accession>A0AAI9VHD4</accession>
<comment type="caution">
    <text evidence="2">The sequence shown here is derived from an EMBL/GenBank/DDBJ whole genome shotgun (WGS) entry which is preliminary data.</text>
</comment>
<name>A0AAI9VHD4_9PEZI</name>
<sequence>MIVIFLTTAAWVLGASRTRANPFVRRPRLGRNEEFTGVANTTASVSKSTHHKVQFIELRTDHKAALLGCLPRPSARSGSGVFFFFFYEHGGILRLVSESLE</sequence>
<feature type="signal peptide" evidence="1">
    <location>
        <begin position="1"/>
        <end position="20"/>
    </location>
</feature>
<proteinExistence type="predicted"/>
<protein>
    <recommendedName>
        <fullName evidence="4">Secreted protein</fullName>
    </recommendedName>
</protein>